<dbReference type="GO" id="GO:0015628">
    <property type="term" value="P:protein secretion by the type II secretion system"/>
    <property type="evidence" value="ECO:0007669"/>
    <property type="project" value="InterPro"/>
</dbReference>
<reference evidence="3" key="1">
    <citation type="submission" date="2018-06" db="EMBL/GenBank/DDBJ databases">
        <authorList>
            <person name="Zhirakovskaya E."/>
        </authorList>
    </citation>
    <scope>NUCLEOTIDE SEQUENCE</scope>
</reference>
<dbReference type="Gene3D" id="3.30.700.10">
    <property type="entry name" value="Glycoprotein, Type 4 Pilin"/>
    <property type="match status" value="1"/>
</dbReference>
<dbReference type="GO" id="GO:0015627">
    <property type="term" value="C:type II protein secretion system complex"/>
    <property type="evidence" value="ECO:0007669"/>
    <property type="project" value="InterPro"/>
</dbReference>
<keyword evidence="2" id="KW-1133">Transmembrane helix</keyword>
<evidence type="ECO:0000256" key="1">
    <source>
        <dbReference type="ARBA" id="ARBA00022481"/>
    </source>
</evidence>
<keyword evidence="2" id="KW-0472">Membrane</keyword>
<organism evidence="3">
    <name type="scientific">hydrothermal vent metagenome</name>
    <dbReference type="NCBI Taxonomy" id="652676"/>
    <lineage>
        <taxon>unclassified sequences</taxon>
        <taxon>metagenomes</taxon>
        <taxon>ecological metagenomes</taxon>
    </lineage>
</organism>
<dbReference type="AlphaFoldDB" id="A0A3B1DVD2"/>
<gene>
    <name evidence="3" type="ORF">MNBD_PLANCTO03-2409</name>
</gene>
<proteinExistence type="predicted"/>
<dbReference type="InterPro" id="IPR045584">
    <property type="entry name" value="Pilin-like"/>
</dbReference>
<dbReference type="EMBL" id="UOGK01000203">
    <property type="protein sequence ID" value="VAX39150.1"/>
    <property type="molecule type" value="Genomic_DNA"/>
</dbReference>
<evidence type="ECO:0000313" key="3">
    <source>
        <dbReference type="EMBL" id="VAX39150.1"/>
    </source>
</evidence>
<keyword evidence="2" id="KW-0812">Transmembrane</keyword>
<evidence type="ECO:0000256" key="2">
    <source>
        <dbReference type="SAM" id="Phobius"/>
    </source>
</evidence>
<accession>A0A3B1DVD2</accession>
<dbReference type="Pfam" id="PF07963">
    <property type="entry name" value="N_methyl"/>
    <property type="match status" value="1"/>
</dbReference>
<dbReference type="NCBIfam" id="TIGR02532">
    <property type="entry name" value="IV_pilin_GFxxxE"/>
    <property type="match status" value="1"/>
</dbReference>
<dbReference type="InterPro" id="IPR012902">
    <property type="entry name" value="N_methyl_site"/>
</dbReference>
<dbReference type="PANTHER" id="PTHR30093">
    <property type="entry name" value="GENERAL SECRETION PATHWAY PROTEIN G"/>
    <property type="match status" value="1"/>
</dbReference>
<name>A0A3B1DVD2_9ZZZZ</name>
<dbReference type="InterPro" id="IPR000983">
    <property type="entry name" value="Bac_GSPG_pilin"/>
</dbReference>
<dbReference type="PRINTS" id="PR00813">
    <property type="entry name" value="BCTERIALGSPG"/>
</dbReference>
<protein>
    <recommendedName>
        <fullName evidence="4">Type II secretion system protein GspG C-terminal domain-containing protein</fullName>
    </recommendedName>
</protein>
<feature type="transmembrane region" description="Helical" evidence="2">
    <location>
        <begin position="7"/>
        <end position="28"/>
    </location>
</feature>
<evidence type="ECO:0008006" key="4">
    <source>
        <dbReference type="Google" id="ProtNLM"/>
    </source>
</evidence>
<dbReference type="SUPFAM" id="SSF54523">
    <property type="entry name" value="Pili subunits"/>
    <property type="match status" value="1"/>
</dbReference>
<dbReference type="PROSITE" id="PS00409">
    <property type="entry name" value="PROKAR_NTER_METHYL"/>
    <property type="match status" value="1"/>
</dbReference>
<keyword evidence="1" id="KW-0488">Methylation</keyword>
<sequence length="142" mass="15528">MRRTDRGFTLVEILIVVVILGILSALVVPQFASATQEASEKSAVHEVQRLRKAVEVYLIRHQNVLPDVAEGDQTWGGLVTSGDYLKTAPFNPYIGNENAGIIVFGDVPDDTYQTDHGWIYDPATGDVWAGGFDADDTPLPKD</sequence>